<evidence type="ECO:0000256" key="6">
    <source>
        <dbReference type="SAM" id="MobiDB-lite"/>
    </source>
</evidence>
<feature type="transmembrane region" description="Helical" evidence="7">
    <location>
        <begin position="422"/>
        <end position="443"/>
    </location>
</feature>
<proteinExistence type="inferred from homology"/>
<keyword evidence="5 7" id="KW-0472">Membrane</keyword>
<evidence type="ECO:0000313" key="8">
    <source>
        <dbReference type="EMBL" id="KAK9917974.1"/>
    </source>
</evidence>
<dbReference type="Proteomes" id="UP001491310">
    <property type="component" value="Unassembled WGS sequence"/>
</dbReference>
<dbReference type="PANTHER" id="PTHR21347:SF0">
    <property type="entry name" value="LIPID SCRAMBLASE CLPTM1L"/>
    <property type="match status" value="1"/>
</dbReference>
<evidence type="ECO:0000256" key="7">
    <source>
        <dbReference type="SAM" id="Phobius"/>
    </source>
</evidence>
<evidence type="ECO:0000256" key="2">
    <source>
        <dbReference type="ARBA" id="ARBA00009310"/>
    </source>
</evidence>
<sequence length="557" mass="63838">MWWMFKTFFGGGGEKKQLTRQDIFVPHFERGTHLDLYVFQSEQPSFSQYSDSKALIWTEKDFALGSEADRKLNITYYPSEAVQNNGTVYLHAFFAPTGFAIDPTDSFYKNGTVFSKSTMLNTYLPRPKNKTGVNLLATTQAEQTDAREAEKEEAAKPAERINFIKPYISISLIDDATSYPANAVPDHIKPYLDVDFDTMTYKPSIFFNEFWMLRDTLIPVNETLSEVQVALDLHQMAMWKFTIYSQMEKSFQMQRDMGMQADGESDELKRVLLEGNPIFLAITFAVSMLHSVFDVLAFKNDIGFWRNKKSVEGLSVRTVGINCFCQVVIMLYLLEENTSYVVLFSSGLGLIIEFWKLTQAMSISLDTSRGYPRLKFADKSSYTESKTKQYDAEAMRYLSYALFPLVAAYSVYTLLYQTHRSWYSWVLNTLVGAVYTFGFVLMCPQLYLNYRMKSVAHLPWRQLTYKFLNTIIDDLFAFVIKMPTLHRLSVFRDDIVFLIFLYQKWIYGVDKKRANEFGFSAEPEEPVSEEAAAAITDGKEAAASSSASVPAEAKKDK</sequence>
<feature type="transmembrane region" description="Helical" evidence="7">
    <location>
        <begin position="278"/>
        <end position="298"/>
    </location>
</feature>
<dbReference type="Pfam" id="PF05602">
    <property type="entry name" value="CLPTM1"/>
    <property type="match status" value="1"/>
</dbReference>
<keyword evidence="3 7" id="KW-0812">Transmembrane</keyword>
<feature type="transmembrane region" description="Helical" evidence="7">
    <location>
        <begin position="397"/>
        <end position="416"/>
    </location>
</feature>
<dbReference type="PANTHER" id="PTHR21347">
    <property type="entry name" value="CLEFT LIP AND PALATE ASSOCIATED TRANSMEMBRANE PROTEIN-RELATED"/>
    <property type="match status" value="1"/>
</dbReference>
<protein>
    <recommendedName>
        <fullName evidence="10">Cleft lip and palate transmembrane 1</fullName>
    </recommendedName>
</protein>
<evidence type="ECO:0000256" key="4">
    <source>
        <dbReference type="ARBA" id="ARBA00022989"/>
    </source>
</evidence>
<organism evidence="8 9">
    <name type="scientific">Coccomyxa subellipsoidea</name>
    <dbReference type="NCBI Taxonomy" id="248742"/>
    <lineage>
        <taxon>Eukaryota</taxon>
        <taxon>Viridiplantae</taxon>
        <taxon>Chlorophyta</taxon>
        <taxon>core chlorophytes</taxon>
        <taxon>Trebouxiophyceae</taxon>
        <taxon>Trebouxiophyceae incertae sedis</taxon>
        <taxon>Coccomyxaceae</taxon>
        <taxon>Coccomyxa</taxon>
    </lineage>
</organism>
<evidence type="ECO:0000256" key="5">
    <source>
        <dbReference type="ARBA" id="ARBA00023136"/>
    </source>
</evidence>
<keyword evidence="9" id="KW-1185">Reference proteome</keyword>
<evidence type="ECO:0000313" key="9">
    <source>
        <dbReference type="Proteomes" id="UP001491310"/>
    </source>
</evidence>
<gene>
    <name evidence="8" type="ORF">WJX75_000180</name>
</gene>
<comment type="similarity">
    <text evidence="2">Belongs to the CLPTM1 family.</text>
</comment>
<comment type="subcellular location">
    <subcellularLocation>
        <location evidence="1">Membrane</location>
        <topology evidence="1">Multi-pass membrane protein</topology>
    </subcellularLocation>
</comment>
<comment type="caution">
    <text evidence="8">The sequence shown here is derived from an EMBL/GenBank/DDBJ whole genome shotgun (WGS) entry which is preliminary data.</text>
</comment>
<accession>A0ABR2Z332</accession>
<dbReference type="InterPro" id="IPR008429">
    <property type="entry name" value="CLPTM1"/>
</dbReference>
<keyword evidence="4 7" id="KW-1133">Transmembrane helix</keyword>
<dbReference type="EMBL" id="JALJOT010000001">
    <property type="protein sequence ID" value="KAK9917974.1"/>
    <property type="molecule type" value="Genomic_DNA"/>
</dbReference>
<feature type="region of interest" description="Disordered" evidence="6">
    <location>
        <begin position="535"/>
        <end position="557"/>
    </location>
</feature>
<reference evidence="8 9" key="1">
    <citation type="journal article" date="2024" name="Nat. Commun.">
        <title>Phylogenomics reveals the evolutionary origins of lichenization in chlorophyte algae.</title>
        <authorList>
            <person name="Puginier C."/>
            <person name="Libourel C."/>
            <person name="Otte J."/>
            <person name="Skaloud P."/>
            <person name="Haon M."/>
            <person name="Grisel S."/>
            <person name="Petersen M."/>
            <person name="Berrin J.G."/>
            <person name="Delaux P.M."/>
            <person name="Dal Grande F."/>
            <person name="Keller J."/>
        </authorList>
    </citation>
    <scope>NUCLEOTIDE SEQUENCE [LARGE SCALE GENOMIC DNA]</scope>
    <source>
        <strain evidence="8 9">SAG 216-7</strain>
    </source>
</reference>
<evidence type="ECO:0000256" key="1">
    <source>
        <dbReference type="ARBA" id="ARBA00004141"/>
    </source>
</evidence>
<name>A0ABR2Z332_9CHLO</name>
<evidence type="ECO:0000256" key="3">
    <source>
        <dbReference type="ARBA" id="ARBA00022692"/>
    </source>
</evidence>
<evidence type="ECO:0008006" key="10">
    <source>
        <dbReference type="Google" id="ProtNLM"/>
    </source>
</evidence>